<dbReference type="KEGG" id="spoa:EQM13_10645"/>
<dbReference type="GO" id="GO:0016755">
    <property type="term" value="F:aminoacyltransferase activity"/>
    <property type="evidence" value="ECO:0007669"/>
    <property type="project" value="InterPro"/>
</dbReference>
<dbReference type="AlphaFoldDB" id="A0A410QDE6"/>
<evidence type="ECO:0000313" key="9">
    <source>
        <dbReference type="Proteomes" id="UP000287969"/>
    </source>
</evidence>
<dbReference type="PANTHER" id="PTHR36174:SF1">
    <property type="entry name" value="LIPID II:GLYCINE GLYCYLTRANSFERASE"/>
    <property type="match status" value="1"/>
</dbReference>
<evidence type="ECO:0000256" key="1">
    <source>
        <dbReference type="ARBA" id="ARBA00009943"/>
    </source>
</evidence>
<evidence type="ECO:0000256" key="6">
    <source>
        <dbReference type="ARBA" id="ARBA00023316"/>
    </source>
</evidence>
<protein>
    <submittedName>
        <fullName evidence="8">Peptidoglycan bridge formation glycyltransferase FemA/FemB family protein</fullName>
    </submittedName>
</protein>
<evidence type="ECO:0000256" key="2">
    <source>
        <dbReference type="ARBA" id="ARBA00022679"/>
    </source>
</evidence>
<dbReference type="PANTHER" id="PTHR36174">
    <property type="entry name" value="LIPID II:GLYCINE GLYCYLTRANSFERASE"/>
    <property type="match status" value="1"/>
</dbReference>
<evidence type="ECO:0000256" key="4">
    <source>
        <dbReference type="ARBA" id="ARBA00022984"/>
    </source>
</evidence>
<dbReference type="GO" id="GO:0008360">
    <property type="term" value="P:regulation of cell shape"/>
    <property type="evidence" value="ECO:0007669"/>
    <property type="project" value="UniProtKB-KW"/>
</dbReference>
<keyword evidence="4" id="KW-0573">Peptidoglycan synthesis</keyword>
<name>A0A410QDE6_9FIRM</name>
<keyword evidence="6" id="KW-0961">Cell wall biogenesis/degradation</keyword>
<feature type="domain" description="BioF2-like acetyltransferase" evidence="7">
    <location>
        <begin position="169"/>
        <end position="298"/>
    </location>
</feature>
<dbReference type="InterPro" id="IPR003447">
    <property type="entry name" value="FEMABX"/>
</dbReference>
<dbReference type="GO" id="GO:0071555">
    <property type="term" value="P:cell wall organization"/>
    <property type="evidence" value="ECO:0007669"/>
    <property type="project" value="UniProtKB-KW"/>
</dbReference>
<organism evidence="8 9">
    <name type="scientific">Acidilutibacter cellobiosedens</name>
    <dbReference type="NCBI Taxonomy" id="2507161"/>
    <lineage>
        <taxon>Bacteria</taxon>
        <taxon>Bacillati</taxon>
        <taxon>Bacillota</taxon>
        <taxon>Tissierellia</taxon>
        <taxon>Tissierellales</taxon>
        <taxon>Acidilutibacteraceae</taxon>
        <taxon>Acidilutibacter</taxon>
    </lineage>
</organism>
<evidence type="ECO:0000256" key="5">
    <source>
        <dbReference type="ARBA" id="ARBA00023315"/>
    </source>
</evidence>
<dbReference type="GO" id="GO:0009252">
    <property type="term" value="P:peptidoglycan biosynthetic process"/>
    <property type="evidence" value="ECO:0007669"/>
    <property type="project" value="UniProtKB-KW"/>
</dbReference>
<dbReference type="SUPFAM" id="SSF55729">
    <property type="entry name" value="Acyl-CoA N-acyltransferases (Nat)"/>
    <property type="match status" value="1"/>
</dbReference>
<keyword evidence="2 8" id="KW-0808">Transferase</keyword>
<dbReference type="Proteomes" id="UP000287969">
    <property type="component" value="Chromosome"/>
</dbReference>
<keyword evidence="9" id="KW-1185">Reference proteome</keyword>
<dbReference type="PROSITE" id="PS51191">
    <property type="entry name" value="FEMABX"/>
    <property type="match status" value="1"/>
</dbReference>
<evidence type="ECO:0000256" key="3">
    <source>
        <dbReference type="ARBA" id="ARBA00022960"/>
    </source>
</evidence>
<dbReference type="OrthoDB" id="9785911at2"/>
<evidence type="ECO:0000313" key="8">
    <source>
        <dbReference type="EMBL" id="QAT62011.1"/>
    </source>
</evidence>
<keyword evidence="3" id="KW-0133">Cell shape</keyword>
<reference evidence="9" key="1">
    <citation type="submission" date="2019-01" db="EMBL/GenBank/DDBJ databases">
        <title>Draft genomes of a novel of Sporanaerobacter strains.</title>
        <authorList>
            <person name="Ma S."/>
        </authorList>
    </citation>
    <scope>NUCLEOTIDE SEQUENCE [LARGE SCALE GENOMIC DNA]</scope>
    <source>
        <strain evidence="9">NJN-17</strain>
    </source>
</reference>
<proteinExistence type="inferred from homology"/>
<dbReference type="InterPro" id="IPR050644">
    <property type="entry name" value="PG_Glycine_Bridge_Synth"/>
</dbReference>
<dbReference type="Pfam" id="PF13480">
    <property type="entry name" value="Acetyltransf_6"/>
    <property type="match status" value="1"/>
</dbReference>
<dbReference type="Gene3D" id="3.40.630.30">
    <property type="match status" value="1"/>
</dbReference>
<dbReference type="InterPro" id="IPR038740">
    <property type="entry name" value="BioF2-like_GNAT_dom"/>
</dbReference>
<dbReference type="InterPro" id="IPR016181">
    <property type="entry name" value="Acyl_CoA_acyltransferase"/>
</dbReference>
<dbReference type="RefSeq" id="WP_114218876.1">
    <property type="nucleotide sequence ID" value="NZ_CP035282.1"/>
</dbReference>
<gene>
    <name evidence="8" type="ORF">EQM13_10645</name>
</gene>
<evidence type="ECO:0000259" key="7">
    <source>
        <dbReference type="Pfam" id="PF13480"/>
    </source>
</evidence>
<accession>A0A410QDE6</accession>
<comment type="similarity">
    <text evidence="1">Belongs to the FemABX family.</text>
</comment>
<sequence length="354" mass="42515">MFKKRIIKDGKSWNKIIENFSIKDIYFTYDYFVPFRNNGDGEPALYYLECEYGKVAYPFMLRDIAKSKNLKGKIEENKYFDISSAYGYGGPLYESYKEDETVVKLREIFFKSFSDYCNEKNIVSQFDRFHPLIKNHDFFNRYSTIIPIRKTVYMDLRDKENIWINIESKCRNMIRKAKKNGVFVTLDDDIKTIENFKCIYESTMDRNNASEYYYFNDNFFNDVINCLGKNVFIVNAYYGSKIIASSLIMRYDKYLHYHFSGTLEEYRKLQANNLMLYEVAEWGNENGYEIFHLGGGYESENDSLYRFKKSFSKLEDNDFYIGKKIHNFELYNRLTDIVNRNKQEKSLFFPEYRK</sequence>
<keyword evidence="5" id="KW-0012">Acyltransferase</keyword>
<dbReference type="EMBL" id="CP035282">
    <property type="protein sequence ID" value="QAT62011.1"/>
    <property type="molecule type" value="Genomic_DNA"/>
</dbReference>